<accession>A0ACC6REP9</accession>
<protein>
    <submittedName>
        <fullName evidence="1">Polymorphic toxin type 22 domain-containing protein</fullName>
    </submittedName>
</protein>
<comment type="caution">
    <text evidence="1">The sequence shown here is derived from an EMBL/GenBank/DDBJ whole genome shotgun (WGS) entry which is preliminary data.</text>
</comment>
<name>A0ACC6REP9_9BURK</name>
<evidence type="ECO:0000313" key="2">
    <source>
        <dbReference type="Proteomes" id="UP001392318"/>
    </source>
</evidence>
<sequence length="1750" mass="170289">MNRIYRLVFSRARNMLVAVEESATACGKRGRGEAAVAAAVLLLGGAPLLAHAQIVPSGAHAPGVINTPNGLPQVNVNRPSGAGVSMNSYSQFDVQQRGAILNNSPTIANTQLAGQINGNPNYAAGQSARIIVNQISSANPTQFNGPLEVAGRRATVVLANPSGISVNGGSFINTNRAVLTTGIPQLDANGALTGYNVTGGNIAVQGAGFNASNVDQADLLARAVQINAAVYANSLNVIAGANNVNHDTLAATPIAGNGVPAPVSIDVSQLGGMCAGKIYLASNEHGVGVSNAGVIAAQEGDFTLRSDGRVLLTGRTTASGNVALNSNTSITNTGTTYAQGSLAATTAGDLTNSGTLAAQGALDAGAGTVNSTGSLAAGVNGDGVVTQTANLNVDSSGALSATGHNVAGGDATLSGVSVNLAGSETAANGNLSLTANAGDLNLSGATTSAQGAVNAQASGAMVNDHGAMTGGAVTLDAGRLSNQGGNVSAQGPLNATAAGDVSNEAGVFVSQGAMQVRGGGAVANGQGTMQSAMGFSLSGTSLDNTAGRITSLNGDGLNLGVTGTLLNGVGGVIGGNGNVQISAYTFRNAGQISALHNAILNAWNLSNSGSASAGDALTATATGLLSNAGGTLSGTTVTATGASIDNAKGNIDADTVAVSTPGDLNNEGGVITQTGSSAQTVSAGGRLDNSNGGRIASNATNLRVTGASVDNDAGAIAHAGTGTLTISAGNGAGAVSNAGGAITSNGKVIAQSGALNNAGGSVSGQRGVTATIAGALNNTNGKVLSNTDLSVASGTLVNDGGQIGAGATLALAATGDVNIDAATETHIDSSQEQHSHSNVVSGKEVASSRDTAVTRSQGSTISADSVSISGGHDINVNGSTVVGTNDVALAAAHDVNIGTSQDTMQSSGSYAEKRTGLGTSGLTVTVGTSKLATTDQESSVTNNASTVGSINGNLAIQAGKTLHVTGSDLLAGGNVTGMASNIIIDSATDTAHQAQTQKTSSSGVTIGLAGSVGDAINNAYSEGRAVSHSADSGNDRAAALHAIAAGSDAAMAGAGVKALADGGKPDIGIKVSIGSSKSQSQSSEDMTTQRGSNVAAGGTAAFVATGDGTPGSGNVTIAGSNVSANDVLLAAKNQVNVVNTTNTDSTRSSNSSSSASIGVQYTLGGGFGVSAAMANAHGDANSDAAIQNAAHVNGANSVTVISGGDTNITGSQVHGGKVIADVGGSLNIVSVQDVTNSAAHQSSVSGGFTISQGGGSANFSAQNGHADSNYAGVNKQAGINVGNGGFDINVRGNTDLKGGVITSAADAAQNSLTTGTLTYGDIQNHSHYSANSAGVSVGGSTAGSTGKAVGPDSVPGSGGIVPMMAQNENGDQSATTRGAISAGTISVTNSAAQTQDVAGLSRDTSNTNGTVAKTPDVNNMLNQQADTMQAAQTTGQVVAQGIGAYAENKQETAQAAADAAQAAGDMDGYAKYQAEASSWAEGGKYRTELHIAGGALIGGLSGGSAFSTIGGAAGAGLSAGMAKQLDDIYEGVGSATGSELLGNLAANVVAGVGGALVGGTSGAATASNVELYNQSMHRRKNDLVAQACPATGQCNEATLNAAIQAQGDLNQVVSQTPIIAAISPNYGAINVGALSGNATGYMNLYDGSLYLSGGVAMANPSSITYRPGVSGTIGYIFGAHDAKSTSDFLIGDANQAFISVPTPFGRNVVAAITHSYGGATAIEVGIGQFGPITYGVVPWGHTTQITGQSK</sequence>
<keyword evidence="2" id="KW-1185">Reference proteome</keyword>
<gene>
    <name evidence="1" type="ORF">VSR83_04405</name>
</gene>
<dbReference type="EMBL" id="JAYMRU010000002">
    <property type="protein sequence ID" value="MEM5399330.1"/>
    <property type="molecule type" value="Genomic_DNA"/>
</dbReference>
<dbReference type="Proteomes" id="UP001392318">
    <property type="component" value="Unassembled WGS sequence"/>
</dbReference>
<reference evidence="1" key="1">
    <citation type="submission" date="2024-01" db="EMBL/GenBank/DDBJ databases">
        <title>The diversity of rhizobia nodulating Mimosa spp. in eleven states of Brazil covering several biomes is determined by host plant, location, and edaphic factors.</title>
        <authorList>
            <person name="Rouws L."/>
            <person name="Barauna A."/>
            <person name="Beukes C."/>
            <person name="De Faria S.M."/>
            <person name="Gross E."/>
            <person name="Dos Reis Junior F.B."/>
            <person name="Simon M."/>
            <person name="Maluk M."/>
            <person name="Odee D.W."/>
            <person name="Kenicer G."/>
            <person name="Young J.P.W."/>
            <person name="Reis V.M."/>
            <person name="Zilli J."/>
            <person name="James E.K."/>
        </authorList>
    </citation>
    <scope>NUCLEOTIDE SEQUENCE</scope>
    <source>
        <strain evidence="1">JPY452</strain>
    </source>
</reference>
<organism evidence="1 2">
    <name type="scientific">Paraburkholderia unamae</name>
    <dbReference type="NCBI Taxonomy" id="219649"/>
    <lineage>
        <taxon>Bacteria</taxon>
        <taxon>Pseudomonadati</taxon>
        <taxon>Pseudomonadota</taxon>
        <taxon>Betaproteobacteria</taxon>
        <taxon>Burkholderiales</taxon>
        <taxon>Burkholderiaceae</taxon>
        <taxon>Paraburkholderia</taxon>
    </lineage>
</organism>
<proteinExistence type="predicted"/>
<evidence type="ECO:0000313" key="1">
    <source>
        <dbReference type="EMBL" id="MEM5399330.1"/>
    </source>
</evidence>